<dbReference type="EMBL" id="CP012850">
    <property type="protein sequence ID" value="ALI35041.1"/>
    <property type="molecule type" value="Genomic_DNA"/>
</dbReference>
<dbReference type="OrthoDB" id="7876at2157"/>
<dbReference type="AlphaFoldDB" id="A0A654LXS4"/>
<evidence type="ECO:0000313" key="2">
    <source>
        <dbReference type="Proteomes" id="UP000058925"/>
    </source>
</evidence>
<dbReference type="RefSeq" id="WP_196817591.1">
    <property type="nucleotide sequence ID" value="NZ_CP012850.1"/>
</dbReference>
<dbReference type="GeneID" id="60420969"/>
<reference evidence="2" key="1">
    <citation type="submission" date="2015-10" db="EMBL/GenBank/DDBJ databases">
        <title>Niche specialization of a soil ammonia-oxidizing archaeon, Candidatus Nitrosocosmicus oleophilus.</title>
        <authorList>
            <person name="Jung M.-Y."/>
            <person name="Rhee S.-K."/>
        </authorList>
    </citation>
    <scope>NUCLEOTIDE SEQUENCE [LARGE SCALE GENOMIC DNA]</scope>
    <source>
        <strain evidence="2">MY3</strain>
    </source>
</reference>
<name>A0A654LXS4_9ARCH</name>
<sequence>MNPQMFMDFELDKLRELKDNYKWLYSNYEVFKRNYKNQFIAIKDEVHLDNDIDLERLLQRLKQNNFNGPIAIEYIYG</sequence>
<protein>
    <recommendedName>
        <fullName evidence="3">DUF5678 domain-containing protein</fullName>
    </recommendedName>
</protein>
<proteinExistence type="predicted"/>
<evidence type="ECO:0008006" key="3">
    <source>
        <dbReference type="Google" id="ProtNLM"/>
    </source>
</evidence>
<accession>A0A654LXS4</accession>
<dbReference type="KEGG" id="taa:NMY3_00832"/>
<keyword evidence="2" id="KW-1185">Reference proteome</keyword>
<organism evidence="1 2">
    <name type="scientific">Candidatus Nitrosocosmicus oleophilus</name>
    <dbReference type="NCBI Taxonomy" id="1353260"/>
    <lineage>
        <taxon>Archaea</taxon>
        <taxon>Nitrososphaerota</taxon>
        <taxon>Nitrososphaeria</taxon>
        <taxon>Nitrososphaerales</taxon>
        <taxon>Nitrososphaeraceae</taxon>
        <taxon>Candidatus Nitrosocosmicus</taxon>
    </lineage>
</organism>
<gene>
    <name evidence="1" type="ORF">NMY3_00832</name>
</gene>
<dbReference type="Proteomes" id="UP000058925">
    <property type="component" value="Chromosome"/>
</dbReference>
<evidence type="ECO:0000313" key="1">
    <source>
        <dbReference type="EMBL" id="ALI35041.1"/>
    </source>
</evidence>